<accession>H2EAA2</accession>
<evidence type="ECO:0000313" key="1">
    <source>
        <dbReference type="EMBL" id="AEX61325.1"/>
    </source>
</evidence>
<sequence length="76" mass="9422">MSSFDILNDDVIMYILEYMDDMDKLNFLSVDLRLRGFINNIWFNDVYDYKLIKDLPYFNRFKYKYKRLLFLIVSLI</sequence>
<protein>
    <submittedName>
        <fullName evidence="1">Putative F-box and FNIP repeat-containing protein</fullName>
    </submittedName>
</protein>
<name>H2EAA2_9VIRU</name>
<proteinExistence type="predicted"/>
<dbReference type="EMBL" id="JN885990">
    <property type="protein sequence ID" value="AEX61325.1"/>
    <property type="molecule type" value="Genomic_DNA"/>
</dbReference>
<gene>
    <name evidence="1" type="ORF">c7_L259</name>
</gene>
<reference evidence="1" key="1">
    <citation type="submission" date="2011-10" db="EMBL/GenBank/DDBJ databases">
        <title>Provirophages and transpovirons: unique mobilome of giant viruses.</title>
        <authorList>
            <person name="Desnues C."/>
            <person name="LaScola B."/>
            <person name="Yutin N."/>
            <person name="Fournous G."/>
            <person name="Koonin E."/>
            <person name="Raoult D."/>
        </authorList>
    </citation>
    <scope>NUCLEOTIDE SEQUENCE</scope>
    <source>
        <strain evidence="1">Mv13-c7</strain>
    </source>
</reference>
<organism evidence="1">
    <name type="scientific">Megavirus courdo7</name>
    <dbReference type="NCBI Taxonomy" id="1128135"/>
    <lineage>
        <taxon>Viruses</taxon>
        <taxon>Varidnaviria</taxon>
        <taxon>Bamfordvirae</taxon>
        <taxon>Nucleocytoviricota</taxon>
        <taxon>Megaviricetes</taxon>
        <taxon>Imitervirales</taxon>
        <taxon>Mimiviridae</taxon>
        <taxon>Megamimivirinae</taxon>
        <taxon>Megavirus</taxon>
    </lineage>
</organism>